<reference evidence="2 3" key="1">
    <citation type="journal article" date="2013" name="Genome Announc.">
        <title>Genome Sequence of Sporolactobacillus laevolacticus DSM442, an Efficient Polymer-Grade D-Lactate Producer from Agricultural Waste Cottonseed as a Nitrogen Source.</title>
        <authorList>
            <person name="Wang H."/>
            <person name="Wang L."/>
            <person name="Ju J."/>
            <person name="Yu B."/>
            <person name="Ma Y."/>
        </authorList>
    </citation>
    <scope>NUCLEOTIDE SEQUENCE [LARGE SCALE GENOMIC DNA]</scope>
    <source>
        <strain evidence="2 3">DSM 442</strain>
    </source>
</reference>
<comment type="caution">
    <text evidence="2">The sequence shown here is derived from an EMBL/GenBank/DDBJ whole genome shotgun (WGS) entry which is preliminary data.</text>
</comment>
<dbReference type="STRING" id="1395513.P343_00495"/>
<dbReference type="EMBL" id="AWTC01000001">
    <property type="protein sequence ID" value="EST13312.1"/>
    <property type="molecule type" value="Genomic_DNA"/>
</dbReference>
<dbReference type="Gene3D" id="3.10.180.10">
    <property type="entry name" value="2,3-Dihydroxybiphenyl 1,2-Dioxygenase, domain 1"/>
    <property type="match status" value="1"/>
</dbReference>
<evidence type="ECO:0000313" key="3">
    <source>
        <dbReference type="Proteomes" id="UP000018296"/>
    </source>
</evidence>
<dbReference type="InterPro" id="IPR040553">
    <property type="entry name" value="TxDE"/>
</dbReference>
<evidence type="ECO:0000259" key="1">
    <source>
        <dbReference type="PROSITE" id="PS51819"/>
    </source>
</evidence>
<dbReference type="Pfam" id="PF00903">
    <property type="entry name" value="Glyoxalase"/>
    <property type="match status" value="1"/>
</dbReference>
<dbReference type="PATRIC" id="fig|1395513.3.peg.100"/>
<evidence type="ECO:0000313" key="2">
    <source>
        <dbReference type="EMBL" id="EST13312.1"/>
    </source>
</evidence>
<feature type="domain" description="VOC" evidence="1">
    <location>
        <begin position="2"/>
        <end position="116"/>
    </location>
</feature>
<name>V6J0E9_9BACL</name>
<dbReference type="eggNOG" id="COG0346">
    <property type="taxonomic scope" value="Bacteria"/>
</dbReference>
<dbReference type="Pfam" id="PF18711">
    <property type="entry name" value="TxDE"/>
    <property type="match status" value="1"/>
</dbReference>
<dbReference type="AlphaFoldDB" id="V6J0E9"/>
<proteinExistence type="predicted"/>
<dbReference type="Proteomes" id="UP000018296">
    <property type="component" value="Unassembled WGS sequence"/>
</dbReference>
<dbReference type="InterPro" id="IPR029068">
    <property type="entry name" value="Glyas_Bleomycin-R_OHBP_Dase"/>
</dbReference>
<sequence>MNIAKVTLCTDQLKKLKKFYSEVLGFEVEKESSDELILKIGSSKLAFKPCALNKTPVYHFAFTIPGTLFKSAKEWIQSKVPLNTEGGDDEVYFEFLNARSFYFYDSAGNVVEFIGRKSCISRKEDFSIDDVINISEINLTVNDVLVEGKKLLNQGFKPLDNKPLNEKGLNFMGDFKGYFLLGPVNRTWFFSNKVSGAFPVTVELSQGITVRAHSNGTISFES</sequence>
<dbReference type="PROSITE" id="PS51819">
    <property type="entry name" value="VOC"/>
    <property type="match status" value="1"/>
</dbReference>
<dbReference type="InterPro" id="IPR037523">
    <property type="entry name" value="VOC_core"/>
</dbReference>
<accession>V6J0E9</accession>
<organism evidence="2 3">
    <name type="scientific">Sporolactobacillus laevolacticus DSM 442</name>
    <dbReference type="NCBI Taxonomy" id="1395513"/>
    <lineage>
        <taxon>Bacteria</taxon>
        <taxon>Bacillati</taxon>
        <taxon>Bacillota</taxon>
        <taxon>Bacilli</taxon>
        <taxon>Bacillales</taxon>
        <taxon>Sporolactobacillaceae</taxon>
        <taxon>Sporolactobacillus</taxon>
    </lineage>
</organism>
<dbReference type="SUPFAM" id="SSF54593">
    <property type="entry name" value="Glyoxalase/Bleomycin resistance protein/Dihydroxybiphenyl dioxygenase"/>
    <property type="match status" value="1"/>
</dbReference>
<dbReference type="OrthoDB" id="2703022at2"/>
<dbReference type="InterPro" id="IPR004360">
    <property type="entry name" value="Glyas_Fos-R_dOase_dom"/>
</dbReference>
<protein>
    <submittedName>
        <fullName evidence="2">Glyoxalase</fullName>
    </submittedName>
</protein>
<dbReference type="RefSeq" id="WP_023508425.1">
    <property type="nucleotide sequence ID" value="NZ_AWTC01000001.1"/>
</dbReference>
<gene>
    <name evidence="2" type="ORF">P343_00495</name>
</gene>
<keyword evidence="3" id="KW-1185">Reference proteome</keyword>